<gene>
    <name evidence="2" type="ORF">MENT_LOCUS35683</name>
</gene>
<feature type="transmembrane region" description="Helical" evidence="1">
    <location>
        <begin position="149"/>
        <end position="169"/>
    </location>
</feature>
<name>A0A6V7W8K5_MELEN</name>
<evidence type="ECO:0000313" key="2">
    <source>
        <dbReference type="EMBL" id="CAD2183392.1"/>
    </source>
</evidence>
<protein>
    <submittedName>
        <fullName evidence="2">Uncharacterized protein</fullName>
    </submittedName>
</protein>
<comment type="caution">
    <text evidence="2">The sequence shown here is derived from an EMBL/GenBank/DDBJ whole genome shotgun (WGS) entry which is preliminary data.</text>
</comment>
<dbReference type="SUPFAM" id="SSF81321">
    <property type="entry name" value="Family A G protein-coupled receptor-like"/>
    <property type="match status" value="1"/>
</dbReference>
<dbReference type="AlphaFoldDB" id="A0A6V7W8K5"/>
<dbReference type="InterPro" id="IPR019425">
    <property type="entry name" value="7TM_GPCR_serpentine_rcpt_Srt"/>
</dbReference>
<dbReference type="PANTHER" id="PTHR23021:SF11">
    <property type="entry name" value="SERPENTINE RECEPTOR, CLASS T"/>
    <property type="match status" value="1"/>
</dbReference>
<feature type="transmembrane region" description="Helical" evidence="1">
    <location>
        <begin position="96"/>
        <end position="114"/>
    </location>
</feature>
<dbReference type="Pfam" id="PF10321">
    <property type="entry name" value="7TM_GPCR_Srt"/>
    <property type="match status" value="1"/>
</dbReference>
<keyword evidence="1" id="KW-0812">Transmembrane</keyword>
<reference evidence="2 3" key="1">
    <citation type="submission" date="2020-08" db="EMBL/GenBank/DDBJ databases">
        <authorList>
            <person name="Koutsovoulos G."/>
            <person name="Danchin GJ E."/>
        </authorList>
    </citation>
    <scope>NUCLEOTIDE SEQUENCE [LARGE SCALE GENOMIC DNA]</scope>
</reference>
<accession>A0A6V7W8K5</accession>
<keyword evidence="1" id="KW-1133">Transmembrane helix</keyword>
<evidence type="ECO:0000256" key="1">
    <source>
        <dbReference type="SAM" id="Phobius"/>
    </source>
</evidence>
<evidence type="ECO:0000313" key="3">
    <source>
        <dbReference type="Proteomes" id="UP000580250"/>
    </source>
</evidence>
<feature type="transmembrane region" description="Helical" evidence="1">
    <location>
        <begin position="12"/>
        <end position="39"/>
    </location>
</feature>
<keyword evidence="1" id="KW-0472">Membrane</keyword>
<feature type="transmembrane region" description="Helical" evidence="1">
    <location>
        <begin position="222"/>
        <end position="242"/>
    </location>
</feature>
<sequence length="296" mass="33921">MFSIWKKMKNSHCYKIMFCIGVIDMMALLDAGLLTGYLGYNGYVFCSSPRLIYIAGAYAMFCWSAESTMEVVLAINRCAELWSNVLADKLFSGKKLFVWIVVPVIYGIASAFFTKPVNFSSIYFSWFFNPHLFYIDDTNETYENLIHAIHNNIVLALLVVIYITFYIIFLIRSKGRIQPNDQQTFSDKLIFIQVLLISLIHASAASLYVYMQYFHVNELLTVLAQFSWLNAHGIPPIIYLTMNKSIQRDCIGMLKKIIRKNVTVHPITTGSHPPFQPRNTTQQLNLQPRAVLVAPQ</sequence>
<dbReference type="PANTHER" id="PTHR23021">
    <property type="entry name" value="SERPENTINE RECEPTOR, CLASS T"/>
    <property type="match status" value="1"/>
</dbReference>
<feature type="transmembrane region" description="Helical" evidence="1">
    <location>
        <begin position="51"/>
        <end position="75"/>
    </location>
</feature>
<organism evidence="2 3">
    <name type="scientific">Meloidogyne enterolobii</name>
    <name type="common">Root-knot nematode worm</name>
    <name type="synonym">Meloidogyne mayaguensis</name>
    <dbReference type="NCBI Taxonomy" id="390850"/>
    <lineage>
        <taxon>Eukaryota</taxon>
        <taxon>Metazoa</taxon>
        <taxon>Ecdysozoa</taxon>
        <taxon>Nematoda</taxon>
        <taxon>Chromadorea</taxon>
        <taxon>Rhabditida</taxon>
        <taxon>Tylenchina</taxon>
        <taxon>Tylenchomorpha</taxon>
        <taxon>Tylenchoidea</taxon>
        <taxon>Meloidogynidae</taxon>
        <taxon>Meloidogyninae</taxon>
        <taxon>Meloidogyne</taxon>
    </lineage>
</organism>
<dbReference type="Proteomes" id="UP000580250">
    <property type="component" value="Unassembled WGS sequence"/>
</dbReference>
<dbReference type="OrthoDB" id="5873245at2759"/>
<dbReference type="EMBL" id="CAJEWN010000466">
    <property type="protein sequence ID" value="CAD2183392.1"/>
    <property type="molecule type" value="Genomic_DNA"/>
</dbReference>
<proteinExistence type="predicted"/>
<dbReference type="Gene3D" id="1.20.1070.10">
    <property type="entry name" value="Rhodopsin 7-helix transmembrane proteins"/>
    <property type="match status" value="1"/>
</dbReference>
<feature type="transmembrane region" description="Helical" evidence="1">
    <location>
        <begin position="189"/>
        <end position="210"/>
    </location>
</feature>